<keyword evidence="11" id="KW-1185">Reference proteome</keyword>
<feature type="transmembrane region" description="Helical" evidence="8">
    <location>
        <begin position="390"/>
        <end position="412"/>
    </location>
</feature>
<dbReference type="GO" id="GO:0016036">
    <property type="term" value="P:cellular response to phosphate starvation"/>
    <property type="evidence" value="ECO:0007669"/>
    <property type="project" value="TreeGrafter"/>
</dbReference>
<sequence>MATKSRKFEQAEWFKIFSAKKMRIIAFVLACVIAGGFCLSLVLYANSHADSSSKSYLKSESYKLASNEMYEELCVTASAYLRYVDEDRNYTQSRHLLNDYLNYLDYNRYKYKKTEDGIRLVDSQFDYYVGITQNGETRYLSNIKDIENYDSETDKIKAFKSSHKNYILRRDNEVMSDRTSSGQIVDYYYNTAEYQDNVTEEFYADNLVPVGGSYYDNYGRYFYNYGNYDPIAFYNVDSRYNVIKGLDLKNGLKYSDRLEDEEIGDDYDTDDGNEYYDYDNGIYYYEDDYGNTWAKCENLYDLPDYKATDNDDSGITVFFAPKAEKLTAMEKEYTEALNDMYRAKLFVIVFGVIEFMLVCYLLLICAYNAEPESVERWKQGNFLKKVPTEVYLILMVLAITFAFVFGTCWNYYVSITKNIFDNALANSVFRNILAVALFALAYFAGFGSLMEFVGKIKTRSIFKESLICRLCKFLWRKYKETSLYHYFHGLPLGVKLSIRTIAIGVILFLESAYYSSADVEPFLLVVALILMVLDIRDFSQLSKLSKQIDSLGEEKPYEGKIRKTSPVYAESEKLNSVQDKVRESVEQQIQSERLKIELVTNVSHDLKTPLTSIISYIDLLKKMDLDDEASSYVKILDKKAQKLKGIVSDVFSIAKATSGVDVNLTKLDFVMLLNQCIADAEDKIADSGKIVKININADSAMVMGDGDKLYRVFQNIVDNALNYSMDGTRIFLDVYKKADRIVFAEKNISATPINFTEEEILERFVRGDKSRTDGGSGLGLSISKSFTEACGGIFNIEIDGDMFKAIVEMPIIQEDTVEKTDDKTE</sequence>
<keyword evidence="7" id="KW-0902">Two-component regulatory system</keyword>
<accession>A0AAE3IEU5</accession>
<keyword evidence="8" id="KW-1133">Transmembrane helix</keyword>
<evidence type="ECO:0000256" key="8">
    <source>
        <dbReference type="SAM" id="Phobius"/>
    </source>
</evidence>
<organism evidence="10 11">
    <name type="scientific">Hominimerdicola aceti</name>
    <dbReference type="NCBI Taxonomy" id="2981726"/>
    <lineage>
        <taxon>Bacteria</taxon>
        <taxon>Bacillati</taxon>
        <taxon>Bacillota</taxon>
        <taxon>Clostridia</taxon>
        <taxon>Eubacteriales</taxon>
        <taxon>Oscillospiraceae</taxon>
        <taxon>Hominimerdicola</taxon>
    </lineage>
</organism>
<dbReference type="Pfam" id="PF00512">
    <property type="entry name" value="HisKA"/>
    <property type="match status" value="1"/>
</dbReference>
<dbReference type="SMART" id="SM00387">
    <property type="entry name" value="HATPase_c"/>
    <property type="match status" value="1"/>
</dbReference>
<dbReference type="GO" id="GO:0004721">
    <property type="term" value="F:phosphoprotein phosphatase activity"/>
    <property type="evidence" value="ECO:0007669"/>
    <property type="project" value="TreeGrafter"/>
</dbReference>
<dbReference type="EC" id="2.7.13.3" evidence="3"/>
<dbReference type="InterPro" id="IPR003594">
    <property type="entry name" value="HATPase_dom"/>
</dbReference>
<keyword evidence="8" id="KW-0472">Membrane</keyword>
<dbReference type="InterPro" id="IPR050351">
    <property type="entry name" value="BphY/WalK/GraS-like"/>
</dbReference>
<evidence type="ECO:0000256" key="4">
    <source>
        <dbReference type="ARBA" id="ARBA00022553"/>
    </source>
</evidence>
<dbReference type="SMART" id="SM00388">
    <property type="entry name" value="HisKA"/>
    <property type="match status" value="1"/>
</dbReference>
<dbReference type="SUPFAM" id="SSF55874">
    <property type="entry name" value="ATPase domain of HSP90 chaperone/DNA topoisomerase II/histidine kinase"/>
    <property type="match status" value="1"/>
</dbReference>
<keyword evidence="4" id="KW-0597">Phosphoprotein</keyword>
<feature type="transmembrane region" description="Helical" evidence="8">
    <location>
        <begin position="24"/>
        <end position="45"/>
    </location>
</feature>
<evidence type="ECO:0000259" key="9">
    <source>
        <dbReference type="PROSITE" id="PS50109"/>
    </source>
</evidence>
<evidence type="ECO:0000256" key="5">
    <source>
        <dbReference type="ARBA" id="ARBA00022679"/>
    </source>
</evidence>
<feature type="transmembrane region" description="Helical" evidence="8">
    <location>
        <begin position="486"/>
        <end position="509"/>
    </location>
</feature>
<feature type="transmembrane region" description="Helical" evidence="8">
    <location>
        <begin position="432"/>
        <end position="453"/>
    </location>
</feature>
<keyword evidence="6 10" id="KW-0418">Kinase</keyword>
<dbReference type="PANTHER" id="PTHR45453">
    <property type="entry name" value="PHOSPHATE REGULON SENSOR PROTEIN PHOR"/>
    <property type="match status" value="1"/>
</dbReference>
<feature type="transmembrane region" description="Helical" evidence="8">
    <location>
        <begin position="345"/>
        <end position="369"/>
    </location>
</feature>
<evidence type="ECO:0000313" key="10">
    <source>
        <dbReference type="EMBL" id="MCU6704689.1"/>
    </source>
</evidence>
<dbReference type="GO" id="GO:0005886">
    <property type="term" value="C:plasma membrane"/>
    <property type="evidence" value="ECO:0007669"/>
    <property type="project" value="TreeGrafter"/>
</dbReference>
<dbReference type="EMBL" id="JAOQJZ010000001">
    <property type="protein sequence ID" value="MCU6704689.1"/>
    <property type="molecule type" value="Genomic_DNA"/>
</dbReference>
<comment type="caution">
    <text evidence="10">The sequence shown here is derived from an EMBL/GenBank/DDBJ whole genome shotgun (WGS) entry which is preliminary data.</text>
</comment>
<dbReference type="InterPro" id="IPR005467">
    <property type="entry name" value="His_kinase_dom"/>
</dbReference>
<dbReference type="AlphaFoldDB" id="A0AAE3IEU5"/>
<feature type="domain" description="Histidine kinase" evidence="9">
    <location>
        <begin position="601"/>
        <end position="813"/>
    </location>
</feature>
<dbReference type="SUPFAM" id="SSF47384">
    <property type="entry name" value="Homodimeric domain of signal transducing histidine kinase"/>
    <property type="match status" value="1"/>
</dbReference>
<proteinExistence type="predicted"/>
<dbReference type="Proteomes" id="UP001208131">
    <property type="component" value="Unassembled WGS sequence"/>
</dbReference>
<evidence type="ECO:0000256" key="6">
    <source>
        <dbReference type="ARBA" id="ARBA00022777"/>
    </source>
</evidence>
<evidence type="ECO:0000256" key="7">
    <source>
        <dbReference type="ARBA" id="ARBA00023012"/>
    </source>
</evidence>
<evidence type="ECO:0000256" key="2">
    <source>
        <dbReference type="ARBA" id="ARBA00004370"/>
    </source>
</evidence>
<keyword evidence="8" id="KW-0812">Transmembrane</keyword>
<dbReference type="GO" id="GO:0000155">
    <property type="term" value="F:phosphorelay sensor kinase activity"/>
    <property type="evidence" value="ECO:0007669"/>
    <property type="project" value="InterPro"/>
</dbReference>
<dbReference type="RefSeq" id="WP_267300316.1">
    <property type="nucleotide sequence ID" value="NZ_JAOQJZ010000001.1"/>
</dbReference>
<evidence type="ECO:0000256" key="1">
    <source>
        <dbReference type="ARBA" id="ARBA00000085"/>
    </source>
</evidence>
<comment type="subcellular location">
    <subcellularLocation>
        <location evidence="2">Membrane</location>
    </subcellularLocation>
</comment>
<dbReference type="Pfam" id="PF02518">
    <property type="entry name" value="HATPase_c"/>
    <property type="match status" value="1"/>
</dbReference>
<name>A0AAE3IEU5_9FIRM</name>
<evidence type="ECO:0000313" key="11">
    <source>
        <dbReference type="Proteomes" id="UP001208131"/>
    </source>
</evidence>
<dbReference type="PANTHER" id="PTHR45453:SF1">
    <property type="entry name" value="PHOSPHATE REGULON SENSOR PROTEIN PHOR"/>
    <property type="match status" value="1"/>
</dbReference>
<comment type="catalytic activity">
    <reaction evidence="1">
        <text>ATP + protein L-histidine = ADP + protein N-phospho-L-histidine.</text>
        <dbReference type="EC" id="2.7.13.3"/>
    </reaction>
</comment>
<dbReference type="InterPro" id="IPR003661">
    <property type="entry name" value="HisK_dim/P_dom"/>
</dbReference>
<dbReference type="InterPro" id="IPR036097">
    <property type="entry name" value="HisK_dim/P_sf"/>
</dbReference>
<reference evidence="10 11" key="1">
    <citation type="journal article" date="2021" name="ISME Commun">
        <title>Automated analysis of genomic sequences facilitates high-throughput and comprehensive description of bacteria.</title>
        <authorList>
            <person name="Hitch T.C.A."/>
        </authorList>
    </citation>
    <scope>NUCLEOTIDE SEQUENCE [LARGE SCALE GENOMIC DNA]</scope>
    <source>
        <strain evidence="10 11">Sanger_31</strain>
    </source>
</reference>
<keyword evidence="5" id="KW-0808">Transferase</keyword>
<dbReference type="Gene3D" id="3.30.565.10">
    <property type="entry name" value="Histidine kinase-like ATPase, C-terminal domain"/>
    <property type="match status" value="1"/>
</dbReference>
<dbReference type="PROSITE" id="PS50109">
    <property type="entry name" value="HIS_KIN"/>
    <property type="match status" value="1"/>
</dbReference>
<evidence type="ECO:0000256" key="3">
    <source>
        <dbReference type="ARBA" id="ARBA00012438"/>
    </source>
</evidence>
<gene>
    <name evidence="10" type="ORF">OCV57_01945</name>
</gene>
<dbReference type="InterPro" id="IPR036890">
    <property type="entry name" value="HATPase_C_sf"/>
</dbReference>
<dbReference type="CDD" id="cd00082">
    <property type="entry name" value="HisKA"/>
    <property type="match status" value="1"/>
</dbReference>
<dbReference type="Gene3D" id="1.10.287.130">
    <property type="match status" value="1"/>
</dbReference>
<protein>
    <recommendedName>
        <fullName evidence="3">histidine kinase</fullName>
        <ecNumber evidence="3">2.7.13.3</ecNumber>
    </recommendedName>
</protein>